<dbReference type="InterPro" id="IPR036884">
    <property type="entry name" value="2Fe-2S-bd_dom_sf"/>
</dbReference>
<accession>A0A9X3S6X8</accession>
<dbReference type="PANTHER" id="PTHR44379:SF5">
    <property type="entry name" value="OXIDOREDUCTASE WITH IRON-SULFUR SUBUNIT"/>
    <property type="match status" value="1"/>
</dbReference>
<dbReference type="Pfam" id="PF01799">
    <property type="entry name" value="Fer2_2"/>
    <property type="match status" value="1"/>
</dbReference>
<dbReference type="Gene3D" id="1.10.150.120">
    <property type="entry name" value="[2Fe-2S]-binding domain"/>
    <property type="match status" value="1"/>
</dbReference>
<organism evidence="7 8">
    <name type="scientific">Solirubrobacter ginsenosidimutans</name>
    <dbReference type="NCBI Taxonomy" id="490573"/>
    <lineage>
        <taxon>Bacteria</taxon>
        <taxon>Bacillati</taxon>
        <taxon>Actinomycetota</taxon>
        <taxon>Thermoleophilia</taxon>
        <taxon>Solirubrobacterales</taxon>
        <taxon>Solirubrobacteraceae</taxon>
        <taxon>Solirubrobacter</taxon>
    </lineage>
</organism>
<dbReference type="Gene3D" id="3.10.20.30">
    <property type="match status" value="1"/>
</dbReference>
<dbReference type="InterPro" id="IPR002888">
    <property type="entry name" value="2Fe-2S-bd"/>
</dbReference>
<dbReference type="InterPro" id="IPR001041">
    <property type="entry name" value="2Fe-2S_ferredoxin-type"/>
</dbReference>
<dbReference type="SUPFAM" id="SSF54292">
    <property type="entry name" value="2Fe-2S ferredoxin-like"/>
    <property type="match status" value="1"/>
</dbReference>
<evidence type="ECO:0000256" key="2">
    <source>
        <dbReference type="ARBA" id="ARBA00022723"/>
    </source>
</evidence>
<dbReference type="PROSITE" id="PS00197">
    <property type="entry name" value="2FE2S_FER_1"/>
    <property type="match status" value="1"/>
</dbReference>
<evidence type="ECO:0000256" key="5">
    <source>
        <dbReference type="ARBA" id="ARBA00023014"/>
    </source>
</evidence>
<evidence type="ECO:0000313" key="8">
    <source>
        <dbReference type="Proteomes" id="UP001149140"/>
    </source>
</evidence>
<gene>
    <name evidence="7" type="ORF">OM076_35130</name>
</gene>
<keyword evidence="1" id="KW-0001">2Fe-2S</keyword>
<evidence type="ECO:0000256" key="3">
    <source>
        <dbReference type="ARBA" id="ARBA00023002"/>
    </source>
</evidence>
<dbReference type="PROSITE" id="PS51085">
    <property type="entry name" value="2FE2S_FER_2"/>
    <property type="match status" value="1"/>
</dbReference>
<dbReference type="SUPFAM" id="SSF47741">
    <property type="entry name" value="CO dehydrogenase ISP C-domain like"/>
    <property type="match status" value="1"/>
</dbReference>
<evidence type="ECO:0000313" key="7">
    <source>
        <dbReference type="EMBL" id="MDA0165556.1"/>
    </source>
</evidence>
<dbReference type="InterPro" id="IPR012675">
    <property type="entry name" value="Beta-grasp_dom_sf"/>
</dbReference>
<keyword evidence="4" id="KW-0408">Iron</keyword>
<dbReference type="CDD" id="cd00207">
    <property type="entry name" value="fer2"/>
    <property type="match status" value="1"/>
</dbReference>
<dbReference type="GO" id="GO:0051537">
    <property type="term" value="F:2 iron, 2 sulfur cluster binding"/>
    <property type="evidence" value="ECO:0007669"/>
    <property type="project" value="UniProtKB-KW"/>
</dbReference>
<evidence type="ECO:0000259" key="6">
    <source>
        <dbReference type="PROSITE" id="PS51085"/>
    </source>
</evidence>
<feature type="domain" description="2Fe-2S ferredoxin-type" evidence="6">
    <location>
        <begin position="1"/>
        <end position="74"/>
    </location>
</feature>
<keyword evidence="2" id="KW-0479">Metal-binding</keyword>
<dbReference type="Pfam" id="PF00111">
    <property type="entry name" value="Fer2"/>
    <property type="match status" value="1"/>
</dbReference>
<protein>
    <submittedName>
        <fullName evidence="7">(2Fe-2S)-binding protein</fullName>
    </submittedName>
</protein>
<dbReference type="InterPro" id="IPR051452">
    <property type="entry name" value="Diverse_Oxidoreductases"/>
</dbReference>
<comment type="caution">
    <text evidence="7">The sequence shown here is derived from an EMBL/GenBank/DDBJ whole genome shotgun (WGS) entry which is preliminary data.</text>
</comment>
<keyword evidence="8" id="KW-1185">Reference proteome</keyword>
<evidence type="ECO:0000256" key="1">
    <source>
        <dbReference type="ARBA" id="ARBA00022714"/>
    </source>
</evidence>
<name>A0A9X3S6X8_9ACTN</name>
<dbReference type="PANTHER" id="PTHR44379">
    <property type="entry name" value="OXIDOREDUCTASE WITH IRON-SULFUR SUBUNIT"/>
    <property type="match status" value="1"/>
</dbReference>
<keyword evidence="5" id="KW-0411">Iron-sulfur</keyword>
<dbReference type="InterPro" id="IPR006058">
    <property type="entry name" value="2Fe2S_fd_BS"/>
</dbReference>
<proteinExistence type="predicted"/>
<dbReference type="GO" id="GO:0046872">
    <property type="term" value="F:metal ion binding"/>
    <property type="evidence" value="ECO:0007669"/>
    <property type="project" value="UniProtKB-KW"/>
</dbReference>
<evidence type="ECO:0000256" key="4">
    <source>
        <dbReference type="ARBA" id="ARBA00023004"/>
    </source>
</evidence>
<dbReference type="RefSeq" id="WP_270044816.1">
    <property type="nucleotide sequence ID" value="NZ_JAPDOD010000048.1"/>
</dbReference>
<dbReference type="Proteomes" id="UP001149140">
    <property type="component" value="Unassembled WGS sequence"/>
</dbReference>
<keyword evidence="3" id="KW-0560">Oxidoreductase</keyword>
<dbReference type="GO" id="GO:0016491">
    <property type="term" value="F:oxidoreductase activity"/>
    <property type="evidence" value="ECO:0007669"/>
    <property type="project" value="UniProtKB-KW"/>
</dbReference>
<dbReference type="InterPro" id="IPR036010">
    <property type="entry name" value="2Fe-2S_ferredoxin-like_sf"/>
</dbReference>
<sequence length="141" mass="15159">MKVRINAVEYEAEVEPRTLLSDFVRDQGLTGTKVGCEQGVCGACTVQLDGEPVRSCLLLAVQADGCDVRTIEGLAPGPLQRSFHEHHALQCGFCTAGFLMTLDAYLAEHPDPAEQELKEALAGNLCRCTGYAPIIAAVLNR</sequence>
<dbReference type="EMBL" id="JAPDOD010000048">
    <property type="protein sequence ID" value="MDA0165556.1"/>
    <property type="molecule type" value="Genomic_DNA"/>
</dbReference>
<dbReference type="AlphaFoldDB" id="A0A9X3S6X8"/>
<reference evidence="7" key="1">
    <citation type="submission" date="2022-10" db="EMBL/GenBank/DDBJ databases">
        <title>The WGS of Solirubrobacter ginsenosidimutans DSM 21036.</title>
        <authorList>
            <person name="Jiang Z."/>
        </authorList>
    </citation>
    <scope>NUCLEOTIDE SEQUENCE</scope>
    <source>
        <strain evidence="7">DSM 21036</strain>
    </source>
</reference>